<dbReference type="Proteomes" id="UP000316291">
    <property type="component" value="Unassembled WGS sequence"/>
</dbReference>
<dbReference type="OrthoDB" id="8263732at2"/>
<dbReference type="CDD" id="cd07012">
    <property type="entry name" value="PBP2_Bug_TTT"/>
    <property type="match status" value="1"/>
</dbReference>
<keyword evidence="3" id="KW-0675">Receptor</keyword>
<reference evidence="3 4" key="1">
    <citation type="journal article" date="2015" name="Stand. Genomic Sci.">
        <title>Genomic Encyclopedia of Bacterial and Archaeal Type Strains, Phase III: the genomes of soil and plant-associated and newly described type strains.</title>
        <authorList>
            <person name="Whitman W.B."/>
            <person name="Woyke T."/>
            <person name="Klenk H.P."/>
            <person name="Zhou Y."/>
            <person name="Lilburn T.G."/>
            <person name="Beck B.J."/>
            <person name="De Vos P."/>
            <person name="Vandamme P."/>
            <person name="Eisen J.A."/>
            <person name="Garrity G."/>
            <person name="Hugenholtz P."/>
            <person name="Kyrpides N.C."/>
        </authorList>
    </citation>
    <scope>NUCLEOTIDE SEQUENCE [LARGE SCALE GENOMIC DNA]</scope>
    <source>
        <strain evidence="3 4">CGMCC 1.10948</strain>
    </source>
</reference>
<dbReference type="InterPro" id="IPR005064">
    <property type="entry name" value="BUG"/>
</dbReference>
<comment type="caution">
    <text evidence="3">The sequence shown here is derived from an EMBL/GenBank/DDBJ whole genome shotgun (WGS) entry which is preliminary data.</text>
</comment>
<evidence type="ECO:0000313" key="4">
    <source>
        <dbReference type="Proteomes" id="UP000316291"/>
    </source>
</evidence>
<name>A0A562RZP6_9BRAD</name>
<evidence type="ECO:0000256" key="1">
    <source>
        <dbReference type="ARBA" id="ARBA00006987"/>
    </source>
</evidence>
<feature type="chain" id="PRO_5021864550" evidence="2">
    <location>
        <begin position="29"/>
        <end position="328"/>
    </location>
</feature>
<evidence type="ECO:0000256" key="2">
    <source>
        <dbReference type="SAM" id="SignalP"/>
    </source>
</evidence>
<dbReference type="Pfam" id="PF03401">
    <property type="entry name" value="TctC"/>
    <property type="match status" value="1"/>
</dbReference>
<protein>
    <submittedName>
        <fullName evidence="3">Tripartite-type tricarboxylate transporter receptor subunit TctC</fullName>
    </submittedName>
</protein>
<dbReference type="InterPro" id="IPR042100">
    <property type="entry name" value="Bug_dom1"/>
</dbReference>
<proteinExistence type="inferred from homology"/>
<feature type="signal peptide" evidence="2">
    <location>
        <begin position="1"/>
        <end position="28"/>
    </location>
</feature>
<sequence>MLRSARIGGAVAAAIACLTLAAAETAWADAWPTRAIKIVVSTPAGGITDAFARAYGEHISQKLGQPVIVENKTGASGALAAQSVKDSPADGYTLMYTISSTLLGNRLLLKSLAYDPDKDFAIVAVTPSGHLPLVAHTATGAKTLEELVTYARRNKVTAGTYGIGSFAHIAVAELNRQYGLDISIVHYRGEAPMWQDFAAGVIQVAVGSYQAALPVLDTGVGRAIAVPTPVRMKKLPETRTFIEQGVNGNVFQLTSFTTLVAPAATPTDRIELLARLMVEGGKKERVQKLLDAFGVDSPAMDRPSSIALYEKEGPVWLESIKNLGLEPQ</sequence>
<comment type="similarity">
    <text evidence="1">Belongs to the UPF0065 (bug) family.</text>
</comment>
<keyword evidence="2" id="KW-0732">Signal</keyword>
<evidence type="ECO:0000313" key="3">
    <source>
        <dbReference type="EMBL" id="TWI73746.1"/>
    </source>
</evidence>
<dbReference type="PANTHER" id="PTHR42928">
    <property type="entry name" value="TRICARBOXYLATE-BINDING PROTEIN"/>
    <property type="match status" value="1"/>
</dbReference>
<dbReference type="PIRSF" id="PIRSF017082">
    <property type="entry name" value="YflP"/>
    <property type="match status" value="1"/>
</dbReference>
<dbReference type="PROSITE" id="PS51257">
    <property type="entry name" value="PROKAR_LIPOPROTEIN"/>
    <property type="match status" value="1"/>
</dbReference>
<dbReference type="Gene3D" id="3.40.190.150">
    <property type="entry name" value="Bordetella uptake gene, domain 1"/>
    <property type="match status" value="1"/>
</dbReference>
<organism evidence="3 4">
    <name type="scientific">Bradyrhizobium huanghuaihaiense</name>
    <dbReference type="NCBI Taxonomy" id="990078"/>
    <lineage>
        <taxon>Bacteria</taxon>
        <taxon>Pseudomonadati</taxon>
        <taxon>Pseudomonadota</taxon>
        <taxon>Alphaproteobacteria</taxon>
        <taxon>Hyphomicrobiales</taxon>
        <taxon>Nitrobacteraceae</taxon>
        <taxon>Bradyrhizobium</taxon>
    </lineage>
</organism>
<dbReference type="Gene3D" id="3.40.190.10">
    <property type="entry name" value="Periplasmic binding protein-like II"/>
    <property type="match status" value="1"/>
</dbReference>
<dbReference type="SUPFAM" id="SSF53850">
    <property type="entry name" value="Periplasmic binding protein-like II"/>
    <property type="match status" value="1"/>
</dbReference>
<keyword evidence="4" id="KW-1185">Reference proteome</keyword>
<accession>A0A562RZP6</accession>
<dbReference type="EMBL" id="VLLA01000003">
    <property type="protein sequence ID" value="TWI73746.1"/>
    <property type="molecule type" value="Genomic_DNA"/>
</dbReference>
<gene>
    <name evidence="3" type="ORF">IQ16_01889</name>
</gene>
<dbReference type="AlphaFoldDB" id="A0A562RZP6"/>
<dbReference type="PANTHER" id="PTHR42928:SF5">
    <property type="entry name" value="BLR1237 PROTEIN"/>
    <property type="match status" value="1"/>
</dbReference>